<evidence type="ECO:0000256" key="2">
    <source>
        <dbReference type="ARBA" id="ARBA00013253"/>
    </source>
</evidence>
<keyword evidence="6" id="KW-0067">ATP-binding</keyword>
<dbReference type="Proteomes" id="UP000195402">
    <property type="component" value="Unassembled WGS sequence"/>
</dbReference>
<evidence type="ECO:0000256" key="7">
    <source>
        <dbReference type="ARBA" id="ARBA00022909"/>
    </source>
</evidence>
<dbReference type="GO" id="GO:0003848">
    <property type="term" value="F:2-amino-4-hydroxy-6-hydroxymethyldihydropteridine diphosphokinase activity"/>
    <property type="evidence" value="ECO:0007669"/>
    <property type="project" value="UniProtKB-EC"/>
</dbReference>
<dbReference type="STRING" id="56857.A0A200RCE8"/>
<dbReference type="SUPFAM" id="SSF55083">
    <property type="entry name" value="6-hydroxymethyl-7,8-dihydropterin pyrophosphokinase, HPPK"/>
    <property type="match status" value="1"/>
</dbReference>
<dbReference type="GO" id="GO:0046654">
    <property type="term" value="P:tetrahydrofolate biosynthetic process"/>
    <property type="evidence" value="ECO:0007669"/>
    <property type="project" value="UniProtKB-UniPathway"/>
</dbReference>
<keyword evidence="3" id="KW-0808">Transferase</keyword>
<evidence type="ECO:0000259" key="8">
    <source>
        <dbReference type="Pfam" id="PF01288"/>
    </source>
</evidence>
<gene>
    <name evidence="9" type="ORF">BVC80_1195g35</name>
</gene>
<dbReference type="GO" id="GO:0016301">
    <property type="term" value="F:kinase activity"/>
    <property type="evidence" value="ECO:0007669"/>
    <property type="project" value="UniProtKB-KW"/>
</dbReference>
<comment type="pathway">
    <text evidence="1">Cofactor biosynthesis; tetrahydrofolate biosynthesis; 2-amino-4-hydroxy-6-hydroxymethyl-7,8-dihydropteridine diphosphate from 7,8-dihydroneopterin triphosphate: step 4/4.</text>
</comment>
<dbReference type="FunFam" id="3.30.70.560:FF:000003">
    <property type="entry name" value="Folate synthesis bifunctional protein"/>
    <property type="match status" value="1"/>
</dbReference>
<keyword evidence="10" id="KW-1185">Reference proteome</keyword>
<evidence type="ECO:0000256" key="6">
    <source>
        <dbReference type="ARBA" id="ARBA00022840"/>
    </source>
</evidence>
<keyword evidence="7" id="KW-0289">Folate biosynthesis</keyword>
<dbReference type="AlphaFoldDB" id="A0A200RCE8"/>
<protein>
    <recommendedName>
        <fullName evidence="2">2-amino-4-hydroxy-6-hydroxymethyldihydropteridine diphosphokinase</fullName>
        <ecNumber evidence="2">2.7.6.3</ecNumber>
    </recommendedName>
</protein>
<dbReference type="InterPro" id="IPR035907">
    <property type="entry name" value="Hppk_sf"/>
</dbReference>
<dbReference type="Pfam" id="PF01288">
    <property type="entry name" value="HPPK"/>
    <property type="match status" value="1"/>
</dbReference>
<dbReference type="InterPro" id="IPR000550">
    <property type="entry name" value="Hppk"/>
</dbReference>
<keyword evidence="4" id="KW-0547">Nucleotide-binding</keyword>
<dbReference type="NCBIfam" id="TIGR01498">
    <property type="entry name" value="folK"/>
    <property type="match status" value="1"/>
</dbReference>
<organism evidence="9 10">
    <name type="scientific">Macleaya cordata</name>
    <name type="common">Five-seeded plume-poppy</name>
    <name type="synonym">Bocconia cordata</name>
    <dbReference type="NCBI Taxonomy" id="56857"/>
    <lineage>
        <taxon>Eukaryota</taxon>
        <taxon>Viridiplantae</taxon>
        <taxon>Streptophyta</taxon>
        <taxon>Embryophyta</taxon>
        <taxon>Tracheophyta</taxon>
        <taxon>Spermatophyta</taxon>
        <taxon>Magnoliopsida</taxon>
        <taxon>Ranunculales</taxon>
        <taxon>Papaveraceae</taxon>
        <taxon>Papaveroideae</taxon>
        <taxon>Macleaya</taxon>
    </lineage>
</organism>
<evidence type="ECO:0000256" key="4">
    <source>
        <dbReference type="ARBA" id="ARBA00022741"/>
    </source>
</evidence>
<accession>A0A200RCE8</accession>
<evidence type="ECO:0000256" key="3">
    <source>
        <dbReference type="ARBA" id="ARBA00022679"/>
    </source>
</evidence>
<evidence type="ECO:0000256" key="1">
    <source>
        <dbReference type="ARBA" id="ARBA00005051"/>
    </source>
</evidence>
<dbReference type="EC" id="2.7.6.3" evidence="2"/>
<dbReference type="OrthoDB" id="615426at2759"/>
<evidence type="ECO:0000313" key="9">
    <source>
        <dbReference type="EMBL" id="OVA20395.1"/>
    </source>
</evidence>
<dbReference type="CDD" id="cd00483">
    <property type="entry name" value="HPPK"/>
    <property type="match status" value="1"/>
</dbReference>
<sequence length="369" mass="41033">MAQIVPCGTNGASPASSLHGSALLCRFKCQESALTKLGRSSPIRIPIFGVVVPFLSGENRHPVSIWFLFPPSSPSPSSSSLLSSTSPSFPPFLSSSSLFISLKRIWVQPQLTKSNRLPIRLWVFSTLDLLESDRRFSTRGSELLELCFLRSTTSLSFLHSSSENSVEVHSLEQEVVIALGSNVGNRLNNFNEALRLMMKSGIHIMRHGCLYETEPAYVTDQPLFLNSAIRGVTKLGPHELLGVLKKIEKEMGRTDGIRYSPRPIDLDILFYGKFKIHSEILTVPHERIWERPFVMAPLIDLLGSAIDSDTVASWHSFSRQKQGLFESWEKLGGESLIGRDGMRRVLHRKSVMGLVTKDPCHGDPQPDPG</sequence>
<dbReference type="Gene3D" id="3.30.70.560">
    <property type="entry name" value="7,8-Dihydro-6-hydroxymethylpterin-pyrophosphokinase HPPK"/>
    <property type="match status" value="1"/>
</dbReference>
<dbReference type="GO" id="GO:0005524">
    <property type="term" value="F:ATP binding"/>
    <property type="evidence" value="ECO:0007669"/>
    <property type="project" value="UniProtKB-KW"/>
</dbReference>
<dbReference type="InterPro" id="IPR045031">
    <property type="entry name" value="DHP_synth-like"/>
</dbReference>
<comment type="caution">
    <text evidence="9">The sequence shown here is derived from an EMBL/GenBank/DDBJ whole genome shotgun (WGS) entry which is preliminary data.</text>
</comment>
<dbReference type="PANTHER" id="PTHR20941:SF1">
    <property type="entry name" value="FOLIC ACID SYNTHESIS PROTEIN FOL1"/>
    <property type="match status" value="1"/>
</dbReference>
<dbReference type="UniPathway" id="UPA00077">
    <property type="reaction ID" value="UER00155"/>
</dbReference>
<proteinExistence type="predicted"/>
<feature type="domain" description="7,8-dihydro-6-hydroxymethylpterin-pyrophosphokinase" evidence="8">
    <location>
        <begin position="176"/>
        <end position="301"/>
    </location>
</feature>
<dbReference type="EMBL" id="MVGT01000132">
    <property type="protein sequence ID" value="OVA20395.1"/>
    <property type="molecule type" value="Genomic_DNA"/>
</dbReference>
<dbReference type="InParanoid" id="A0A200RCE8"/>
<name>A0A200RCE8_MACCD</name>
<dbReference type="GO" id="GO:0046656">
    <property type="term" value="P:folic acid biosynthetic process"/>
    <property type="evidence" value="ECO:0007669"/>
    <property type="project" value="UniProtKB-KW"/>
</dbReference>
<evidence type="ECO:0000313" key="10">
    <source>
        <dbReference type="Proteomes" id="UP000195402"/>
    </source>
</evidence>
<evidence type="ECO:0000256" key="5">
    <source>
        <dbReference type="ARBA" id="ARBA00022777"/>
    </source>
</evidence>
<dbReference type="PANTHER" id="PTHR20941">
    <property type="entry name" value="FOLATE SYNTHESIS PROTEINS"/>
    <property type="match status" value="1"/>
</dbReference>
<dbReference type="GO" id="GO:0004156">
    <property type="term" value="F:dihydropteroate synthase activity"/>
    <property type="evidence" value="ECO:0007669"/>
    <property type="project" value="TreeGrafter"/>
</dbReference>
<keyword evidence="5" id="KW-0418">Kinase</keyword>
<reference evidence="9 10" key="1">
    <citation type="journal article" date="2017" name="Mol. Plant">
        <title>The Genome of Medicinal Plant Macleaya cordata Provides New Insights into Benzylisoquinoline Alkaloids Metabolism.</title>
        <authorList>
            <person name="Liu X."/>
            <person name="Liu Y."/>
            <person name="Huang P."/>
            <person name="Ma Y."/>
            <person name="Qing Z."/>
            <person name="Tang Q."/>
            <person name="Cao H."/>
            <person name="Cheng P."/>
            <person name="Zheng Y."/>
            <person name="Yuan Z."/>
            <person name="Zhou Y."/>
            <person name="Liu J."/>
            <person name="Tang Z."/>
            <person name="Zhuo Y."/>
            <person name="Zhang Y."/>
            <person name="Yu L."/>
            <person name="Huang J."/>
            <person name="Yang P."/>
            <person name="Peng Q."/>
            <person name="Zhang J."/>
            <person name="Jiang W."/>
            <person name="Zhang Z."/>
            <person name="Lin K."/>
            <person name="Ro D.K."/>
            <person name="Chen X."/>
            <person name="Xiong X."/>
            <person name="Shang Y."/>
            <person name="Huang S."/>
            <person name="Zeng J."/>
        </authorList>
    </citation>
    <scope>NUCLEOTIDE SEQUENCE [LARGE SCALE GENOMIC DNA]</scope>
    <source>
        <strain evidence="10">cv. BLH2017</strain>
        <tissue evidence="9">Root</tissue>
    </source>
</reference>